<reference evidence="35" key="1">
    <citation type="journal article" date="2007" name="Development">
        <title>The mouse seminal vesicle shape mutation is allelic with Fgfr2.</title>
        <authorList>
            <person name="Kuslak S.L."/>
            <person name="Thielen J.L."/>
            <person name="Marker P.C."/>
        </authorList>
    </citation>
    <scope>NUCLEOTIDE SEQUENCE</scope>
    <source>
        <strain evidence="35">CXB5 x Balb/c</strain>
        <tissue evidence="35">Seminal vesicle</tissue>
    </source>
</reference>
<gene>
    <name evidence="36" type="primary">Fgfr2</name>
</gene>
<keyword evidence="10" id="KW-0677">Repeat</keyword>
<evidence type="ECO:0000256" key="15">
    <source>
        <dbReference type="ARBA" id="ARBA00022989"/>
    </source>
</evidence>
<dbReference type="GO" id="GO:0007405">
    <property type="term" value="P:neuroblast proliferation"/>
    <property type="evidence" value="ECO:0007669"/>
    <property type="project" value="UniProtKB-ARBA"/>
</dbReference>
<evidence type="ECO:0000256" key="1">
    <source>
        <dbReference type="ARBA" id="ARBA00004251"/>
    </source>
</evidence>
<evidence type="ECO:0000256" key="7">
    <source>
        <dbReference type="ARBA" id="ARBA00022692"/>
    </source>
</evidence>
<evidence type="ECO:0000256" key="2">
    <source>
        <dbReference type="ARBA" id="ARBA00004541"/>
    </source>
</evidence>
<dbReference type="PROSITE" id="PS50835">
    <property type="entry name" value="IG_LIKE"/>
    <property type="match status" value="2"/>
</dbReference>
<evidence type="ECO:0000259" key="33">
    <source>
        <dbReference type="PROSITE" id="PS50011"/>
    </source>
</evidence>
<dbReference type="FunFam" id="1.10.510.10:FF:000007">
    <property type="entry name" value="Fibroblast growth factor receptor"/>
    <property type="match status" value="1"/>
</dbReference>
<dbReference type="GO" id="GO:0005794">
    <property type="term" value="C:Golgi apparatus"/>
    <property type="evidence" value="ECO:0007669"/>
    <property type="project" value="UniProtKB-SubCell"/>
</dbReference>
<dbReference type="PROSITE" id="PS50011">
    <property type="entry name" value="PROTEIN_KINASE_DOM"/>
    <property type="match status" value="1"/>
</dbReference>
<dbReference type="InterPro" id="IPR003598">
    <property type="entry name" value="Ig_sub2"/>
</dbReference>
<keyword evidence="16" id="KW-0333">Golgi apparatus</keyword>
<feature type="signal peptide" evidence="32">
    <location>
        <begin position="1"/>
        <end position="21"/>
    </location>
</feature>
<keyword evidence="4" id="KW-1003">Cell membrane</keyword>
<keyword evidence="20 25" id="KW-0675">Receptor</keyword>
<dbReference type="PANTHER" id="PTHR24416:SF130">
    <property type="entry name" value="FIBROBLAST GROWTH FACTOR RECEPTOR 2"/>
    <property type="match status" value="1"/>
</dbReference>
<dbReference type="PRINTS" id="PR00109">
    <property type="entry name" value="TYRKINASE"/>
</dbReference>
<evidence type="ECO:0000256" key="18">
    <source>
        <dbReference type="ARBA" id="ARBA00023137"/>
    </source>
</evidence>
<evidence type="ECO:0000256" key="22">
    <source>
        <dbReference type="ARBA" id="ARBA00023319"/>
    </source>
</evidence>
<dbReference type="GO" id="GO:0030901">
    <property type="term" value="P:midbrain development"/>
    <property type="evidence" value="ECO:0007669"/>
    <property type="project" value="UniProtKB-ARBA"/>
</dbReference>
<organism evidence="35">
    <name type="scientific">Mus musculus</name>
    <name type="common">Mouse</name>
    <dbReference type="NCBI Taxonomy" id="10090"/>
    <lineage>
        <taxon>Eukaryota</taxon>
        <taxon>Metazoa</taxon>
        <taxon>Chordata</taxon>
        <taxon>Craniata</taxon>
        <taxon>Vertebrata</taxon>
        <taxon>Euteleostomi</taxon>
        <taxon>Mammalia</taxon>
        <taxon>Eutheria</taxon>
        <taxon>Euarchontoglires</taxon>
        <taxon>Glires</taxon>
        <taxon>Rodentia</taxon>
        <taxon>Myomorpha</taxon>
        <taxon>Muroidea</taxon>
        <taxon>Muridae</taxon>
        <taxon>Murinae</taxon>
        <taxon>Mus</taxon>
        <taxon>Mus</taxon>
    </lineage>
</organism>
<feature type="binding site" evidence="27">
    <location>
        <position position="479"/>
    </location>
    <ligand>
        <name>ATP</name>
        <dbReference type="ChEBI" id="CHEBI:30616"/>
    </ligand>
</feature>
<dbReference type="GO" id="GO:0008544">
    <property type="term" value="P:epidermis development"/>
    <property type="evidence" value="ECO:0007669"/>
    <property type="project" value="UniProtKB-ARBA"/>
</dbReference>
<dbReference type="Pfam" id="PF07679">
    <property type="entry name" value="I-set"/>
    <property type="match status" value="2"/>
</dbReference>
<evidence type="ECO:0000256" key="29">
    <source>
        <dbReference type="PROSITE-ProRule" id="PRU10141"/>
    </source>
</evidence>
<evidence type="ECO:0000256" key="4">
    <source>
        <dbReference type="ARBA" id="ARBA00022475"/>
    </source>
</evidence>
<dbReference type="GO" id="GO:0031214">
    <property type="term" value="P:biomineral tissue development"/>
    <property type="evidence" value="ECO:0007669"/>
    <property type="project" value="UniProtKB-ARBA"/>
</dbReference>
<dbReference type="InterPro" id="IPR036179">
    <property type="entry name" value="Ig-like_dom_sf"/>
</dbReference>
<feature type="binding site" evidence="27">
    <location>
        <begin position="336"/>
        <end position="342"/>
    </location>
    <ligand>
        <name>ATP</name>
        <dbReference type="ChEBI" id="CHEBI:30616"/>
    </ligand>
</feature>
<dbReference type="GO" id="GO:0006915">
    <property type="term" value="P:apoptotic process"/>
    <property type="evidence" value="ECO:0007669"/>
    <property type="project" value="UniProtKB-KW"/>
</dbReference>
<feature type="disulfide bond" evidence="28">
    <location>
        <begin position="90"/>
        <end position="142"/>
    </location>
</feature>
<dbReference type="InterPro" id="IPR003599">
    <property type="entry name" value="Ig_sub"/>
</dbReference>
<dbReference type="Gene3D" id="3.30.200.20">
    <property type="entry name" value="Phosphorylase Kinase, domain 1"/>
    <property type="match status" value="1"/>
</dbReference>
<evidence type="ECO:0000256" key="31">
    <source>
        <dbReference type="SAM" id="Phobius"/>
    </source>
</evidence>
<evidence type="ECO:0000256" key="13">
    <source>
        <dbReference type="ARBA" id="ARBA00022840"/>
    </source>
</evidence>
<dbReference type="GO" id="GO:0007346">
    <property type="term" value="P:regulation of mitotic cell cycle"/>
    <property type="evidence" value="ECO:0007669"/>
    <property type="project" value="UniProtKB-ARBA"/>
</dbReference>
<evidence type="ECO:0000256" key="19">
    <source>
        <dbReference type="ARBA" id="ARBA00023157"/>
    </source>
</evidence>
<evidence type="ECO:0000256" key="3">
    <source>
        <dbReference type="ARBA" id="ARBA00004555"/>
    </source>
</evidence>
<keyword evidence="5" id="KW-0597">Phosphoprotein</keyword>
<feature type="binding site" evidence="27">
    <location>
        <position position="420"/>
    </location>
    <ligand>
        <name>ATP</name>
        <dbReference type="ChEBI" id="CHEBI:30616"/>
    </ligand>
</feature>
<evidence type="ECO:0000256" key="14">
    <source>
        <dbReference type="ARBA" id="ARBA00022843"/>
    </source>
</evidence>
<feature type="binding site" evidence="27 29">
    <location>
        <position position="366"/>
    </location>
    <ligand>
        <name>ATP</name>
        <dbReference type="ChEBI" id="CHEBI:30616"/>
    </ligand>
</feature>
<evidence type="ECO:0000256" key="25">
    <source>
        <dbReference type="PIRNR" id="PIRNR000628"/>
    </source>
</evidence>
<evidence type="ECO:0000256" key="30">
    <source>
        <dbReference type="SAM" id="MobiDB-lite"/>
    </source>
</evidence>
<keyword evidence="12 25" id="KW-0418">Kinase</keyword>
<dbReference type="InterPro" id="IPR011009">
    <property type="entry name" value="Kinase-like_dom_sf"/>
</dbReference>
<dbReference type="GO" id="GO:0051094">
    <property type="term" value="P:positive regulation of developmental process"/>
    <property type="evidence" value="ECO:0007669"/>
    <property type="project" value="UniProtKB-ARBA"/>
</dbReference>
<dbReference type="SUPFAM" id="SSF48726">
    <property type="entry name" value="Immunoglobulin"/>
    <property type="match status" value="2"/>
</dbReference>
<dbReference type="Gene3D" id="2.60.40.10">
    <property type="entry name" value="Immunoglobulins"/>
    <property type="match status" value="2"/>
</dbReference>
<evidence type="ECO:0000256" key="21">
    <source>
        <dbReference type="ARBA" id="ARBA00023180"/>
    </source>
</evidence>
<evidence type="ECO:0000256" key="27">
    <source>
        <dbReference type="PIRSR" id="PIRSR000628-2"/>
    </source>
</evidence>
<dbReference type="PANTHER" id="PTHR24416">
    <property type="entry name" value="TYROSINE-PROTEIN KINASE RECEPTOR"/>
    <property type="match status" value="1"/>
</dbReference>
<dbReference type="GO" id="GO:0005007">
    <property type="term" value="F:fibroblast growth factor receptor activity"/>
    <property type="evidence" value="ECO:0007669"/>
    <property type="project" value="InterPro"/>
</dbReference>
<evidence type="ECO:0000313" key="35">
    <source>
        <dbReference type="EMBL" id="ABL89203.1"/>
    </source>
</evidence>
<dbReference type="GO" id="GO:0030324">
    <property type="term" value="P:lung development"/>
    <property type="evidence" value="ECO:0007669"/>
    <property type="project" value="UniProtKB-ARBA"/>
</dbReference>
<evidence type="ECO:0000256" key="24">
    <source>
        <dbReference type="ARBA" id="ARBA00051243"/>
    </source>
</evidence>
<dbReference type="FunFam" id="2.60.40.10:FF:000016">
    <property type="entry name" value="Fibroblast growth factor receptor"/>
    <property type="match status" value="1"/>
</dbReference>
<comment type="similarity">
    <text evidence="25">Belongs to the protein kinase superfamily. Tyr protein kinase family. Fibroblast growth factor receptor subfamily.</text>
</comment>
<dbReference type="InterPro" id="IPR000719">
    <property type="entry name" value="Prot_kinase_dom"/>
</dbReference>
<evidence type="ECO:0000256" key="23">
    <source>
        <dbReference type="ARBA" id="ARBA00023329"/>
    </source>
</evidence>
<accession>A1YYN1</accession>
<evidence type="ECO:0000256" key="11">
    <source>
        <dbReference type="ARBA" id="ARBA00022741"/>
    </source>
</evidence>
<dbReference type="SUPFAM" id="SSF56112">
    <property type="entry name" value="Protein kinase-like (PK-like)"/>
    <property type="match status" value="1"/>
</dbReference>
<dbReference type="Pfam" id="PF07714">
    <property type="entry name" value="PK_Tyr_Ser-Thr"/>
    <property type="match status" value="1"/>
</dbReference>
<feature type="domain" description="Protein kinase" evidence="33">
    <location>
        <begin position="330"/>
        <end position="619"/>
    </location>
</feature>
<protein>
    <recommendedName>
        <fullName evidence="25">Fibroblast growth factor receptor</fullName>
        <ecNumber evidence="25">2.7.10.1</ecNumber>
    </recommendedName>
</protein>
<dbReference type="GO" id="GO:0010647">
    <property type="term" value="P:positive regulation of cell communication"/>
    <property type="evidence" value="ECO:0007669"/>
    <property type="project" value="UniProtKB-ARBA"/>
</dbReference>
<comment type="subcellular location">
    <subcellularLocation>
        <location evidence="1">Cell membrane</location>
        <topology evidence="1">Single-pass type I membrane protein</topology>
    </subcellularLocation>
    <subcellularLocation>
        <location evidence="2">Cytoplasmic vesicle</location>
    </subcellularLocation>
    <subcellularLocation>
        <location evidence="3">Golgi apparatus</location>
    </subcellularLocation>
</comment>
<dbReference type="CDD" id="cd05857">
    <property type="entry name" value="IgI_2_FGFR"/>
    <property type="match status" value="1"/>
</dbReference>
<dbReference type="GO" id="GO:0023056">
    <property type="term" value="P:positive regulation of signaling"/>
    <property type="evidence" value="ECO:0007669"/>
    <property type="project" value="UniProtKB-ARBA"/>
</dbReference>
<feature type="binding site" evidence="27">
    <location>
        <position position="493"/>
    </location>
    <ligand>
        <name>ATP</name>
        <dbReference type="ChEBI" id="CHEBI:30616"/>
    </ligand>
</feature>
<dbReference type="GO" id="GO:0042981">
    <property type="term" value="P:regulation of apoptotic process"/>
    <property type="evidence" value="ECO:0007669"/>
    <property type="project" value="UniProtKB-ARBA"/>
</dbReference>
<keyword evidence="22" id="KW-0393">Immunoglobulin domain</keyword>
<dbReference type="InterPro" id="IPR007110">
    <property type="entry name" value="Ig-like_dom"/>
</dbReference>
<keyword evidence="15 31" id="KW-1133">Transmembrane helix</keyword>
<dbReference type="EMBL" id="EF143330">
    <property type="protein sequence ID" value="ABL89203.1"/>
    <property type="molecule type" value="mRNA"/>
</dbReference>
<comment type="catalytic activity">
    <reaction evidence="24 25">
        <text>L-tyrosyl-[protein] + ATP = O-phospho-L-tyrosyl-[protein] + ADP + H(+)</text>
        <dbReference type="Rhea" id="RHEA:10596"/>
        <dbReference type="Rhea" id="RHEA-COMP:10136"/>
        <dbReference type="Rhea" id="RHEA-COMP:20101"/>
        <dbReference type="ChEBI" id="CHEBI:15378"/>
        <dbReference type="ChEBI" id="CHEBI:30616"/>
        <dbReference type="ChEBI" id="CHEBI:46858"/>
        <dbReference type="ChEBI" id="CHEBI:61978"/>
        <dbReference type="ChEBI" id="CHEBI:456216"/>
        <dbReference type="EC" id="2.7.10.1"/>
    </reaction>
</comment>
<dbReference type="Gene3D" id="1.10.510.10">
    <property type="entry name" value="Transferase(Phosphotransferase) domain 1"/>
    <property type="match status" value="1"/>
</dbReference>
<evidence type="ECO:0000256" key="8">
    <source>
        <dbReference type="ARBA" id="ARBA00022703"/>
    </source>
</evidence>
<dbReference type="InterPro" id="IPR020635">
    <property type="entry name" value="Tyr_kinase_cat_dom"/>
</dbReference>
<dbReference type="GO" id="GO:0050678">
    <property type="term" value="P:regulation of epithelial cell proliferation"/>
    <property type="evidence" value="ECO:0007669"/>
    <property type="project" value="UniProtKB-ARBA"/>
</dbReference>
<keyword evidence="21" id="KW-0325">Glycoprotein</keyword>
<feature type="compositionally biased region" description="Acidic residues" evidence="30">
    <location>
        <begin position="32"/>
        <end position="55"/>
    </location>
</feature>
<dbReference type="PROSITE" id="PS00107">
    <property type="entry name" value="PROTEIN_KINASE_ATP"/>
    <property type="match status" value="1"/>
</dbReference>
<keyword evidence="17 25" id="KW-0472">Membrane</keyword>
<dbReference type="SMART" id="SM00409">
    <property type="entry name" value="IG"/>
    <property type="match status" value="2"/>
</dbReference>
<dbReference type="SMART" id="SM00219">
    <property type="entry name" value="TyrKc"/>
    <property type="match status" value="1"/>
</dbReference>
<feature type="chain" id="PRO_5002641713" description="Fibroblast growth factor receptor" evidence="32">
    <location>
        <begin position="22"/>
        <end position="670"/>
    </location>
</feature>
<evidence type="ECO:0000256" key="5">
    <source>
        <dbReference type="ARBA" id="ARBA00022553"/>
    </source>
</evidence>
<feature type="region of interest" description="Disordered" evidence="30">
    <location>
        <begin position="32"/>
        <end position="63"/>
    </location>
</feature>
<dbReference type="GO" id="GO:0005886">
    <property type="term" value="C:plasma membrane"/>
    <property type="evidence" value="ECO:0007669"/>
    <property type="project" value="UniProtKB-SubCell"/>
</dbReference>
<keyword evidence="11 25" id="KW-0547">Nucleotide-binding</keyword>
<keyword evidence="13 25" id="KW-0067">ATP-binding</keyword>
<dbReference type="PROSITE" id="PS00109">
    <property type="entry name" value="PROTEIN_KINASE_TYR"/>
    <property type="match status" value="1"/>
</dbReference>
<keyword evidence="7 31" id="KW-0812">Transmembrane</keyword>
<evidence type="ECO:0000256" key="26">
    <source>
        <dbReference type="PIRSR" id="PIRSR000628-1"/>
    </source>
</evidence>
<evidence type="ECO:0000256" key="20">
    <source>
        <dbReference type="ARBA" id="ARBA00023170"/>
    </source>
</evidence>
<dbReference type="InterPro" id="IPR017441">
    <property type="entry name" value="Protein_kinase_ATP_BS"/>
</dbReference>
<evidence type="ECO:0000313" key="36">
    <source>
        <dbReference type="MGI" id="MGI:95523"/>
    </source>
</evidence>
<dbReference type="GO" id="GO:0030855">
    <property type="term" value="P:epithelial cell differentiation"/>
    <property type="evidence" value="ECO:0007669"/>
    <property type="project" value="UniProtKB-ARBA"/>
</dbReference>
<evidence type="ECO:0000256" key="32">
    <source>
        <dbReference type="SAM" id="SignalP"/>
    </source>
</evidence>
<dbReference type="PIRSF" id="PIRSF000628">
    <property type="entry name" value="FGFR"/>
    <property type="match status" value="1"/>
</dbReference>
<keyword evidence="14" id="KW-0832">Ubl conjugation</keyword>
<dbReference type="GO" id="GO:0031410">
    <property type="term" value="C:cytoplasmic vesicle"/>
    <property type="evidence" value="ECO:0007669"/>
    <property type="project" value="UniProtKB-SubCell"/>
</dbReference>
<keyword evidence="19 28" id="KW-1015">Disulfide bond</keyword>
<evidence type="ECO:0000256" key="6">
    <source>
        <dbReference type="ARBA" id="ARBA00022679"/>
    </source>
</evidence>
<feature type="disulfide bond" evidence="28">
    <location>
        <begin position="189"/>
        <end position="251"/>
    </location>
</feature>
<dbReference type="GO" id="GO:0048638">
    <property type="term" value="P:regulation of developmental growth"/>
    <property type="evidence" value="ECO:0007669"/>
    <property type="project" value="UniProtKB-ARBA"/>
</dbReference>
<dbReference type="FunFam" id="2.60.40.10:FF:000020">
    <property type="entry name" value="Fibroblast growth factor receptor"/>
    <property type="match status" value="1"/>
</dbReference>
<dbReference type="AlphaFoldDB" id="A1YYN1"/>
<feature type="domain" description="Ig-like" evidence="34">
    <location>
        <begin position="167"/>
        <end position="267"/>
    </location>
</feature>
<feature type="transmembrane region" description="Helical" evidence="31">
    <location>
        <begin position="290"/>
        <end position="310"/>
    </location>
</feature>
<name>A1YYN1_MOUSE</name>
<evidence type="ECO:0000256" key="16">
    <source>
        <dbReference type="ARBA" id="ARBA00023034"/>
    </source>
</evidence>
<dbReference type="InterPro" id="IPR001245">
    <property type="entry name" value="Ser-Thr/Tyr_kinase_cat_dom"/>
</dbReference>
<dbReference type="InterPro" id="IPR013098">
    <property type="entry name" value="Ig_I-set"/>
</dbReference>
<dbReference type="EC" id="2.7.10.1" evidence="25"/>
<evidence type="ECO:0000256" key="17">
    <source>
        <dbReference type="ARBA" id="ARBA00023136"/>
    </source>
</evidence>
<evidence type="ECO:0000256" key="10">
    <source>
        <dbReference type="ARBA" id="ARBA00022737"/>
    </source>
</evidence>
<dbReference type="InterPro" id="IPR050122">
    <property type="entry name" value="RTK"/>
</dbReference>
<feature type="active site" description="Proton acceptor" evidence="26">
    <location>
        <position position="475"/>
    </location>
</feature>
<keyword evidence="18 25" id="KW-0829">Tyrosine-protein kinase</keyword>
<dbReference type="InterPro" id="IPR016248">
    <property type="entry name" value="FGF_rcpt_fam"/>
</dbReference>
<keyword evidence="9 32" id="KW-0732">Signal</keyword>
<keyword evidence="6 25" id="KW-0808">Transferase</keyword>
<feature type="domain" description="Ig-like" evidence="34">
    <location>
        <begin position="65"/>
        <end position="158"/>
    </location>
</feature>
<keyword evidence="23" id="KW-0968">Cytoplasmic vesicle</keyword>
<sequence length="670" mass="75371">MVSWGRFICLVLVTMATLSLARPSFSLVEDTTLEPEDAISSGDDEDDTDSSEDVVSENRSNQRAPYWTNTEKMEKRLHACPAANTVKFRCPAGGNPTSTMRWLKNGKEFKQEHRIGGYKVRNQHWSLIMESVVPSDKGNYTCLVENEYGSINHTYHLDVVERSPHRPILQAGLPANASTVVGGDVEFVCKVYSDAQPHIQWIKHVEKNGSKNGPDGLPYLKVLKNSGINSSNAEVLALFNVTEMDAGEYICKVSNYIGQANQSAWLTVLPKQQAPVREKEITASPDYLEIAIYCIGVFLIACMVVTVIFCRMKTTTKKPDFSSQPAVHKLTLGKPLGEGCFGQVVMAEAVGIDKDKPKEAVTVAVKMLKDDATEKDLSDLVSEMEMMKMIGKHKNIINLLGACTQDGPLYVIVEYASKGNLREYLRARRPPGMEYSYDINRVPEEQMTFKDLVSCTYQLARGMEYLASQKCIHRDLAARNVLVTENNVMKIADFGLARDINNIDYYKKTTNGRLPVKWMAPEALFDRVYTHQSDVWSFGVLMWEIFTLGGSPYPGIPVEELFKLLKEGHRMDKPTNCTNELYMMMRDCWHAVPSQRPTFKQLVEDLDRILTLTTNEEYLDLTQPLEQYSPSYPDTRSSCSSGDDSVFSPDPMPYEPCLPQYPHINGSVKT</sequence>
<dbReference type="InterPro" id="IPR008266">
    <property type="entry name" value="Tyr_kinase_AS"/>
</dbReference>
<dbReference type="InterPro" id="IPR013783">
    <property type="entry name" value="Ig-like_fold"/>
</dbReference>
<evidence type="ECO:0000256" key="12">
    <source>
        <dbReference type="ARBA" id="ARBA00022777"/>
    </source>
</evidence>
<dbReference type="GO" id="GO:0008284">
    <property type="term" value="P:positive regulation of cell population proliferation"/>
    <property type="evidence" value="ECO:0007669"/>
    <property type="project" value="InterPro"/>
</dbReference>
<evidence type="ECO:0000256" key="28">
    <source>
        <dbReference type="PIRSR" id="PIRSR000628-3"/>
    </source>
</evidence>
<dbReference type="GO" id="GO:0010564">
    <property type="term" value="P:regulation of cell cycle process"/>
    <property type="evidence" value="ECO:0007669"/>
    <property type="project" value="UniProtKB-ARBA"/>
</dbReference>
<dbReference type="AGR" id="MGI:95523"/>
<dbReference type="GO" id="GO:0051240">
    <property type="term" value="P:positive regulation of multicellular organismal process"/>
    <property type="evidence" value="ECO:0007669"/>
    <property type="project" value="UniProtKB-ARBA"/>
</dbReference>
<dbReference type="SMART" id="SM00408">
    <property type="entry name" value="IGc2"/>
    <property type="match status" value="2"/>
</dbReference>
<dbReference type="FunFam" id="3.30.200.20:FF:000011">
    <property type="entry name" value="Fibroblast growth factor receptor"/>
    <property type="match status" value="1"/>
</dbReference>
<dbReference type="GO" id="GO:0005524">
    <property type="term" value="F:ATP binding"/>
    <property type="evidence" value="ECO:0007669"/>
    <property type="project" value="UniProtKB-UniRule"/>
</dbReference>
<evidence type="ECO:0000259" key="34">
    <source>
        <dbReference type="PROSITE" id="PS50835"/>
    </source>
</evidence>
<proteinExistence type="evidence at transcript level"/>
<dbReference type="GO" id="GO:0030900">
    <property type="term" value="P:forebrain development"/>
    <property type="evidence" value="ECO:0007669"/>
    <property type="project" value="UniProtKB-ARBA"/>
</dbReference>
<evidence type="ECO:0000256" key="9">
    <source>
        <dbReference type="ARBA" id="ARBA00022729"/>
    </source>
</evidence>
<dbReference type="MGI" id="MGI:95523">
    <property type="gene designation" value="Fgfr2"/>
</dbReference>
<feature type="binding site" evidence="27">
    <location>
        <begin position="414"/>
        <end position="416"/>
    </location>
    <ligand>
        <name>ATP</name>
        <dbReference type="ChEBI" id="CHEBI:30616"/>
    </ligand>
</feature>
<keyword evidence="8" id="KW-0053">Apoptosis</keyword>